<reference evidence="2" key="1">
    <citation type="submission" date="2017-11" db="EMBL/GenBank/DDBJ databases">
        <authorList>
            <person name="Zhu W."/>
        </authorList>
    </citation>
    <scope>NUCLEOTIDE SEQUENCE [LARGE SCALE GENOMIC DNA]</scope>
    <source>
        <strain evidence="2">160</strain>
    </source>
</reference>
<proteinExistence type="predicted"/>
<gene>
    <name evidence="1" type="ORF">CUC15_03080</name>
</gene>
<name>A0A345PDE4_9BACI</name>
<organism evidence="1 2">
    <name type="scientific">Oceanobacillus zhaokaii</name>
    <dbReference type="NCBI Taxonomy" id="2052660"/>
    <lineage>
        <taxon>Bacteria</taxon>
        <taxon>Bacillati</taxon>
        <taxon>Bacillota</taxon>
        <taxon>Bacilli</taxon>
        <taxon>Bacillales</taxon>
        <taxon>Bacillaceae</taxon>
        <taxon>Oceanobacillus</taxon>
    </lineage>
</organism>
<evidence type="ECO:0000313" key="2">
    <source>
        <dbReference type="Proteomes" id="UP000253908"/>
    </source>
</evidence>
<sequence length="420" mass="48148">MTAEVVVMNKRGLSMAADSAITSGGEGVQKVYNTANKLFSLSSDHPVGIMVYGAASFMEVPWDVIIKSYRDNLGKEKFADLTDYAEDLLNFLRHDNRFKNEEVEEIIVYRIFSDNLKRIVKEVEETIVNENNTGSNVSPKKVTDWLVDCVSRNIKSYKNEEKSFLELNYEAFKERFGTVIDEVKDELIMYEVPDNLAEKFYMLAFEATKKDYFSIGSTGLVIAGFGEKEIFPHLLNYRLEGFVFNQLKYKKLKDKKISYTSDKEDGTASVTAFAQREMVDSFISGMEPNMEEVIFDIIAKVLKDYPNQIQQHLSIHFTDEQVTDLQKMGKEVYESIEDTIKEYQQTNYIEPLLGVVRSLPKEELADMTETLVNLTSFKRRVTRATESVGPPIDVAIITKGDGFVWMKRKNYMNSEINARL</sequence>
<dbReference type="EMBL" id="CP024848">
    <property type="protein sequence ID" value="AXI08024.1"/>
    <property type="molecule type" value="Genomic_DNA"/>
</dbReference>
<evidence type="ECO:0000313" key="1">
    <source>
        <dbReference type="EMBL" id="AXI08024.1"/>
    </source>
</evidence>
<dbReference type="Proteomes" id="UP000253908">
    <property type="component" value="Chromosome"/>
</dbReference>
<protein>
    <submittedName>
        <fullName evidence="1">Uncharacterized protein</fullName>
    </submittedName>
</protein>
<keyword evidence="2" id="KW-1185">Reference proteome</keyword>
<dbReference type="RefSeq" id="WP_114915317.1">
    <property type="nucleotide sequence ID" value="NZ_CP024848.1"/>
</dbReference>
<accession>A0A345PDE4</accession>
<dbReference type="AlphaFoldDB" id="A0A345PDE4"/>
<dbReference type="OrthoDB" id="978985at2"/>
<dbReference type="KEGG" id="ocn:CUC15_03080"/>